<accession>A0AAW1PF43</accession>
<name>A0AAW1PF43_9CHLO</name>
<proteinExistence type="predicted"/>
<organism evidence="1 2">
    <name type="scientific">Symbiochloris irregularis</name>
    <dbReference type="NCBI Taxonomy" id="706552"/>
    <lineage>
        <taxon>Eukaryota</taxon>
        <taxon>Viridiplantae</taxon>
        <taxon>Chlorophyta</taxon>
        <taxon>core chlorophytes</taxon>
        <taxon>Trebouxiophyceae</taxon>
        <taxon>Trebouxiales</taxon>
        <taxon>Trebouxiaceae</taxon>
        <taxon>Symbiochloris</taxon>
    </lineage>
</organism>
<comment type="caution">
    <text evidence="1">The sequence shown here is derived from an EMBL/GenBank/DDBJ whole genome shotgun (WGS) entry which is preliminary data.</text>
</comment>
<dbReference type="EMBL" id="JALJOQ010000034">
    <property type="protein sequence ID" value="KAK9807106.1"/>
    <property type="molecule type" value="Genomic_DNA"/>
</dbReference>
<gene>
    <name evidence="1" type="ORF">WJX73_005223</name>
</gene>
<keyword evidence="2" id="KW-1185">Reference proteome</keyword>
<dbReference type="Proteomes" id="UP001465755">
    <property type="component" value="Unassembled WGS sequence"/>
</dbReference>
<reference evidence="1 2" key="1">
    <citation type="journal article" date="2024" name="Nat. Commun.">
        <title>Phylogenomics reveals the evolutionary origins of lichenization in chlorophyte algae.</title>
        <authorList>
            <person name="Puginier C."/>
            <person name="Libourel C."/>
            <person name="Otte J."/>
            <person name="Skaloud P."/>
            <person name="Haon M."/>
            <person name="Grisel S."/>
            <person name="Petersen M."/>
            <person name="Berrin J.G."/>
            <person name="Delaux P.M."/>
            <person name="Dal Grande F."/>
            <person name="Keller J."/>
        </authorList>
    </citation>
    <scope>NUCLEOTIDE SEQUENCE [LARGE SCALE GENOMIC DNA]</scope>
    <source>
        <strain evidence="1 2">SAG 2036</strain>
    </source>
</reference>
<protein>
    <submittedName>
        <fullName evidence="1">Uncharacterized protein</fullName>
    </submittedName>
</protein>
<evidence type="ECO:0000313" key="2">
    <source>
        <dbReference type="Proteomes" id="UP001465755"/>
    </source>
</evidence>
<sequence length="462" mass="50492">MTKLRQQIGENRQHFKVGFAHVYGGPQSLERNTRMAAQNNLSLGVIIALQTHSVNQIVATQAASDLRNYQWRMNGTSWAGKEGAERDFKVVTPSRYATKLHESYVSQAAANGREAAGIMGQYPGVIIAFNVCIEEELAKGGESDEGMLGDYSPFAIAEFRDWLRHTGAYDAITGPYKGQGAPAALVGQREIGGVMRSPFYDHPSPSNSNGMGPSFNETFGTDFSSWKLAYWDLDDNPNPIINHGICLMPQPGNPGSVPGGFDAPRQRNPKHPFWRVWSYDVGDQGWQQPPGWPAAPAFGFRQHLVKHFVADLAAAVISSGIPAEMVFAHQVPGEMVGAERCRSGAHPLWTARLDANGTLGSTRFGPYDCALADRYCSNWGIFEWHPLPNAQPHSKELYDAAIKALDGFFASSGYCFFPGWWIEGEGPAGGGTFPLNDSQFACAMRDWLAGHPDIPRPQACGI</sequence>
<dbReference type="AlphaFoldDB" id="A0AAW1PF43"/>
<evidence type="ECO:0000313" key="1">
    <source>
        <dbReference type="EMBL" id="KAK9807106.1"/>
    </source>
</evidence>